<dbReference type="InterPro" id="IPR006768">
    <property type="entry name" value="Cwf19-like_C_dom-1"/>
</dbReference>
<dbReference type="FunFam" id="3.30.428.10:FF:000037">
    <property type="entry name" value="AGAP010932-PA"/>
    <property type="match status" value="1"/>
</dbReference>
<proteinExistence type="inferred from homology"/>
<reference evidence="5" key="2">
    <citation type="submission" date="2020-05" db="UniProtKB">
        <authorList>
            <consortium name="EnsemblMetazoa"/>
        </authorList>
    </citation>
    <scope>IDENTIFICATION</scope>
    <source>
        <strain evidence="5">ACHKN1017</strain>
    </source>
</reference>
<dbReference type="AlphaFoldDB" id="A0A182KJ75"/>
<evidence type="ECO:0008006" key="7">
    <source>
        <dbReference type="Google" id="ProtNLM"/>
    </source>
</evidence>
<feature type="region of interest" description="Disordered" evidence="2">
    <location>
        <begin position="1"/>
        <end position="209"/>
    </location>
</feature>
<keyword evidence="6" id="KW-1185">Reference proteome</keyword>
<dbReference type="VEuPathDB" id="VectorBase:ACHR014894"/>
<dbReference type="InterPro" id="IPR006767">
    <property type="entry name" value="Cwf19-like_C_dom-2"/>
</dbReference>
<evidence type="ECO:0000259" key="3">
    <source>
        <dbReference type="Pfam" id="PF04676"/>
    </source>
</evidence>
<dbReference type="Proteomes" id="UP000075881">
    <property type="component" value="Unassembled WGS sequence"/>
</dbReference>
<name>A0A182KJ75_9DIPT</name>
<feature type="compositionally biased region" description="Basic and acidic residues" evidence="2">
    <location>
        <begin position="177"/>
        <end position="198"/>
    </location>
</feature>
<feature type="compositionally biased region" description="Polar residues" evidence="2">
    <location>
        <begin position="163"/>
        <end position="172"/>
    </location>
</feature>
<comment type="similarity">
    <text evidence="1">Belongs to the CWF19 family.</text>
</comment>
<feature type="compositionally biased region" description="Basic residues" evidence="2">
    <location>
        <begin position="14"/>
        <end position="47"/>
    </location>
</feature>
<dbReference type="InterPro" id="IPR036265">
    <property type="entry name" value="HIT-like_sf"/>
</dbReference>
<evidence type="ECO:0000256" key="2">
    <source>
        <dbReference type="SAM" id="MobiDB-lite"/>
    </source>
</evidence>
<feature type="domain" description="Cwf19-like protein C-terminal" evidence="3">
    <location>
        <begin position="499"/>
        <end position="589"/>
    </location>
</feature>
<organism evidence="5 6">
    <name type="scientific">Anopheles christyi</name>
    <dbReference type="NCBI Taxonomy" id="43041"/>
    <lineage>
        <taxon>Eukaryota</taxon>
        <taxon>Metazoa</taxon>
        <taxon>Ecdysozoa</taxon>
        <taxon>Arthropoda</taxon>
        <taxon>Hexapoda</taxon>
        <taxon>Insecta</taxon>
        <taxon>Pterygota</taxon>
        <taxon>Neoptera</taxon>
        <taxon>Endopterygota</taxon>
        <taxon>Diptera</taxon>
        <taxon>Nematocera</taxon>
        <taxon>Culicoidea</taxon>
        <taxon>Culicidae</taxon>
        <taxon>Anophelinae</taxon>
        <taxon>Anopheles</taxon>
    </lineage>
</organism>
<dbReference type="Pfam" id="PF04676">
    <property type="entry name" value="CwfJ_C_2"/>
    <property type="match status" value="1"/>
</dbReference>
<evidence type="ECO:0000313" key="6">
    <source>
        <dbReference type="Proteomes" id="UP000075881"/>
    </source>
</evidence>
<dbReference type="SUPFAM" id="SSF54197">
    <property type="entry name" value="HIT-like"/>
    <property type="match status" value="1"/>
</dbReference>
<feature type="region of interest" description="Disordered" evidence="2">
    <location>
        <begin position="250"/>
        <end position="312"/>
    </location>
</feature>
<dbReference type="Gene3D" id="3.30.428.10">
    <property type="entry name" value="HIT-like"/>
    <property type="match status" value="1"/>
</dbReference>
<reference evidence="6" key="1">
    <citation type="submission" date="2013-03" db="EMBL/GenBank/DDBJ databases">
        <title>The Genome Sequence of Anopheles christyi ACHKN1017.</title>
        <authorList>
            <consortium name="The Broad Institute Genomics Platform"/>
            <person name="Neafsey D.E."/>
            <person name="Besansky N."/>
            <person name="Walker B."/>
            <person name="Young S.K."/>
            <person name="Zeng Q."/>
            <person name="Gargeya S."/>
            <person name="Fitzgerald M."/>
            <person name="Haas B."/>
            <person name="Abouelleil A."/>
            <person name="Allen A.W."/>
            <person name="Alvarado L."/>
            <person name="Arachchi H.M."/>
            <person name="Berlin A.M."/>
            <person name="Chapman S.B."/>
            <person name="Gainer-Dewar J."/>
            <person name="Goldberg J."/>
            <person name="Griggs A."/>
            <person name="Gujja S."/>
            <person name="Hansen M."/>
            <person name="Howarth C."/>
            <person name="Imamovic A."/>
            <person name="Ireland A."/>
            <person name="Larimer J."/>
            <person name="McCowan C."/>
            <person name="Murphy C."/>
            <person name="Pearson M."/>
            <person name="Poon T.W."/>
            <person name="Priest M."/>
            <person name="Roberts A."/>
            <person name="Saif S."/>
            <person name="Shea T."/>
            <person name="Sisk P."/>
            <person name="Sykes S."/>
            <person name="Wortman J."/>
            <person name="Nusbaum C."/>
            <person name="Birren B."/>
        </authorList>
    </citation>
    <scope>NUCLEOTIDE SEQUENCE [LARGE SCALE GENOMIC DNA]</scope>
    <source>
        <strain evidence="6">ACHKN1017</strain>
    </source>
</reference>
<dbReference type="PANTHER" id="PTHR12072:SF5">
    <property type="entry name" value="CWF19-LIKE PROTEIN 2"/>
    <property type="match status" value="1"/>
</dbReference>
<dbReference type="InterPro" id="IPR040194">
    <property type="entry name" value="Cwf19-like"/>
</dbReference>
<accession>A0A182KJ75</accession>
<dbReference type="EnsemblMetazoa" id="ACHR014894-RA">
    <property type="protein sequence ID" value="ACHR014894-PA"/>
    <property type="gene ID" value="ACHR014894"/>
</dbReference>
<dbReference type="GO" id="GO:0071014">
    <property type="term" value="C:post-mRNA release spliceosomal complex"/>
    <property type="evidence" value="ECO:0007669"/>
    <property type="project" value="TreeGrafter"/>
</dbReference>
<feature type="compositionally biased region" description="Basic and acidic residues" evidence="2">
    <location>
        <begin position="287"/>
        <end position="298"/>
    </location>
</feature>
<sequence length="595" mass="68970">MGSSTSDSEEERKQRHHKKKEKKSKKSKKDKKHKKEKKHKRHRRHRSSSASSGSESDQWVEALPATVESKGGEKGGHQPQQPPQAKLEREDWMNSMLIPTYSREPKKEEKNSTPAEQYDPKTSVRELNPYWRNGGSGLPSFRKPANEDEDDGEDYYRQRTHESQQQNRSSSAGWKKSAKEKQVPLSPRKDEIMVERAPESVNKSDNVDEQFLTDEQLNELGAKLIKAELLGNTAQAESLKLKLEKAKAYRSEVQANKKQQPPRHDPAAQKRRKSTEEPITYVTGKQSNERSNQRYDNKKQKRYQQNLPQGPELADKFRSERHENDNMDAQFFKVSSKMGDGKRLENIFDHQKASSSASGADAIQERTVKDMNQMAKAQADCDRCLNSSKFGHEQVISMGKNVYLSIPTWRALQPKHCFIVPVGHYPCLTQVDEDVHRDLVDVCKALVQMFRKHGMEVIFFETVRYLHRNPHMYIQCVPAKDYEMAPFYFKKAILESETEWAMNKKLHNVDGFNVRRTVPKGLPYFWVNFNMENGFAHVIEDQEAFPVTFATETIAGILGLDTRDWRKPRKEMNPAQKVEEFKRWWGEYDAILQTK</sequence>
<dbReference type="STRING" id="43041.A0A182KJ75"/>
<dbReference type="GO" id="GO:0000398">
    <property type="term" value="P:mRNA splicing, via spliceosome"/>
    <property type="evidence" value="ECO:0007669"/>
    <property type="project" value="TreeGrafter"/>
</dbReference>
<dbReference type="Pfam" id="PF04677">
    <property type="entry name" value="CwfJ_C_1"/>
    <property type="match status" value="1"/>
</dbReference>
<feature type="domain" description="Cwf19-like C-terminal" evidence="4">
    <location>
        <begin position="370"/>
        <end position="490"/>
    </location>
</feature>
<evidence type="ECO:0000259" key="4">
    <source>
        <dbReference type="Pfam" id="PF04677"/>
    </source>
</evidence>
<evidence type="ECO:0000313" key="5">
    <source>
        <dbReference type="EnsemblMetazoa" id="ACHR014894-PA"/>
    </source>
</evidence>
<protein>
    <recommendedName>
        <fullName evidence="7">CWF19-like protein 2</fullName>
    </recommendedName>
</protein>
<evidence type="ECO:0000256" key="1">
    <source>
        <dbReference type="ARBA" id="ARBA00006795"/>
    </source>
</evidence>
<dbReference type="PANTHER" id="PTHR12072">
    <property type="entry name" value="CWF19, CELL CYCLE CONTROL PROTEIN"/>
    <property type="match status" value="1"/>
</dbReference>